<dbReference type="InterPro" id="IPR014710">
    <property type="entry name" value="RmlC-like_jellyroll"/>
</dbReference>
<reference evidence="4" key="1">
    <citation type="submission" date="2017-01" db="EMBL/GenBank/DDBJ databases">
        <authorList>
            <person name="Varghese N."/>
            <person name="Submissions S."/>
        </authorList>
    </citation>
    <scope>NUCLEOTIDE SEQUENCE [LARGE SCALE GENOMIC DNA]</scope>
    <source>
        <strain evidence="4">ATCC 12950</strain>
    </source>
</reference>
<dbReference type="RefSeq" id="WP_076436249.1">
    <property type="nucleotide sequence ID" value="NZ_FTNI01000012.1"/>
</dbReference>
<dbReference type="Pfam" id="PF07883">
    <property type="entry name" value="Cupin_2"/>
    <property type="match status" value="1"/>
</dbReference>
<name>A0A1N7CRU6_9ACTN</name>
<dbReference type="Gene3D" id="1.10.260.40">
    <property type="entry name" value="lambda repressor-like DNA-binding domains"/>
    <property type="match status" value="1"/>
</dbReference>
<dbReference type="GO" id="GO:0003677">
    <property type="term" value="F:DNA binding"/>
    <property type="evidence" value="ECO:0007669"/>
    <property type="project" value="UniProtKB-KW"/>
</dbReference>
<dbReference type="EMBL" id="FTNI01000012">
    <property type="protein sequence ID" value="SIR66299.1"/>
    <property type="molecule type" value="Genomic_DNA"/>
</dbReference>
<dbReference type="GO" id="GO:0005829">
    <property type="term" value="C:cytosol"/>
    <property type="evidence" value="ECO:0007669"/>
    <property type="project" value="TreeGrafter"/>
</dbReference>
<dbReference type="InterPro" id="IPR010982">
    <property type="entry name" value="Lambda_DNA-bd_dom_sf"/>
</dbReference>
<dbReference type="SUPFAM" id="SSF47413">
    <property type="entry name" value="lambda repressor-like DNA-binding domains"/>
    <property type="match status" value="1"/>
</dbReference>
<dbReference type="Pfam" id="PF01381">
    <property type="entry name" value="HTH_3"/>
    <property type="match status" value="1"/>
</dbReference>
<dbReference type="SUPFAM" id="SSF51182">
    <property type="entry name" value="RmlC-like cupins"/>
    <property type="match status" value="1"/>
</dbReference>
<evidence type="ECO:0000313" key="3">
    <source>
        <dbReference type="EMBL" id="SIR66299.1"/>
    </source>
</evidence>
<dbReference type="OrthoDB" id="513181at2"/>
<protein>
    <submittedName>
        <fullName evidence="3">Transcriptional regulator, XRE family with cupin sensor</fullName>
    </submittedName>
</protein>
<evidence type="ECO:0000259" key="2">
    <source>
        <dbReference type="PROSITE" id="PS50943"/>
    </source>
</evidence>
<dbReference type="STRING" id="58117.SAMN05421833_112173"/>
<dbReference type="SMART" id="SM00530">
    <property type="entry name" value="HTH_XRE"/>
    <property type="match status" value="1"/>
</dbReference>
<dbReference type="Proteomes" id="UP000186096">
    <property type="component" value="Unassembled WGS sequence"/>
</dbReference>
<sequence length="191" mass="21228">MDQLKDVLAAVGPKLRDLRKQRGVTLADLSRTTGISESTLSRLESGSRRPNLELLLPLAHAYGVPLDELVGAPRTGDPRVHLRPVHRLGMTFVPLTRRAGGMQAYKLVIPAGHDEVEPDLKTHEGYEWLYVLEGRLRLLLDDRDLVLKPGEVAEFDTHVPHWLGSADARPVELLVLFGPQGERAHLRARPA</sequence>
<dbReference type="InterPro" id="IPR001387">
    <property type="entry name" value="Cro/C1-type_HTH"/>
</dbReference>
<dbReference type="Gene3D" id="2.60.120.10">
    <property type="entry name" value="Jelly Rolls"/>
    <property type="match status" value="1"/>
</dbReference>
<accession>A0A1N7CRU6</accession>
<keyword evidence="4" id="KW-1185">Reference proteome</keyword>
<dbReference type="InterPro" id="IPR013096">
    <property type="entry name" value="Cupin_2"/>
</dbReference>
<dbReference type="CDD" id="cd02209">
    <property type="entry name" value="cupin_XRE_C"/>
    <property type="match status" value="1"/>
</dbReference>
<keyword evidence="1" id="KW-0238">DNA-binding</keyword>
<evidence type="ECO:0000313" key="4">
    <source>
        <dbReference type="Proteomes" id="UP000186096"/>
    </source>
</evidence>
<gene>
    <name evidence="3" type="ORF">SAMN05421833_112173</name>
</gene>
<dbReference type="PANTHER" id="PTHR46797">
    <property type="entry name" value="HTH-TYPE TRANSCRIPTIONAL REGULATOR"/>
    <property type="match status" value="1"/>
</dbReference>
<organism evidence="3 4">
    <name type="scientific">Microbispora rosea</name>
    <dbReference type="NCBI Taxonomy" id="58117"/>
    <lineage>
        <taxon>Bacteria</taxon>
        <taxon>Bacillati</taxon>
        <taxon>Actinomycetota</taxon>
        <taxon>Actinomycetes</taxon>
        <taxon>Streptosporangiales</taxon>
        <taxon>Streptosporangiaceae</taxon>
        <taxon>Microbispora</taxon>
    </lineage>
</organism>
<dbReference type="InterPro" id="IPR050807">
    <property type="entry name" value="TransReg_Diox_bact_type"/>
</dbReference>
<dbReference type="GO" id="GO:0003700">
    <property type="term" value="F:DNA-binding transcription factor activity"/>
    <property type="evidence" value="ECO:0007669"/>
    <property type="project" value="TreeGrafter"/>
</dbReference>
<feature type="domain" description="HTH cro/C1-type" evidence="2">
    <location>
        <begin position="15"/>
        <end position="69"/>
    </location>
</feature>
<dbReference type="PROSITE" id="PS50943">
    <property type="entry name" value="HTH_CROC1"/>
    <property type="match status" value="1"/>
</dbReference>
<dbReference type="CDD" id="cd00093">
    <property type="entry name" value="HTH_XRE"/>
    <property type="match status" value="1"/>
</dbReference>
<evidence type="ECO:0000256" key="1">
    <source>
        <dbReference type="ARBA" id="ARBA00023125"/>
    </source>
</evidence>
<dbReference type="InterPro" id="IPR011051">
    <property type="entry name" value="RmlC_Cupin_sf"/>
</dbReference>
<proteinExistence type="predicted"/>
<dbReference type="AlphaFoldDB" id="A0A1N7CRU6"/>
<dbReference type="PANTHER" id="PTHR46797:SF1">
    <property type="entry name" value="METHYLPHOSPHONATE SYNTHASE"/>
    <property type="match status" value="1"/>
</dbReference>